<proteinExistence type="predicted"/>
<evidence type="ECO:0000313" key="2">
    <source>
        <dbReference type="Proteomes" id="UP000515160"/>
    </source>
</evidence>
<gene>
    <name evidence="3 4" type="primary">LOC117567222</name>
</gene>
<dbReference type="AlphaFoldDB" id="A0A6P8WIM8"/>
<organism evidence="2 3">
    <name type="scientific">Drosophila albomicans</name>
    <name type="common">Fruit fly</name>
    <dbReference type="NCBI Taxonomy" id="7291"/>
    <lineage>
        <taxon>Eukaryota</taxon>
        <taxon>Metazoa</taxon>
        <taxon>Ecdysozoa</taxon>
        <taxon>Arthropoda</taxon>
        <taxon>Hexapoda</taxon>
        <taxon>Insecta</taxon>
        <taxon>Pterygota</taxon>
        <taxon>Neoptera</taxon>
        <taxon>Endopterygota</taxon>
        <taxon>Diptera</taxon>
        <taxon>Brachycera</taxon>
        <taxon>Muscomorpha</taxon>
        <taxon>Ephydroidea</taxon>
        <taxon>Drosophilidae</taxon>
        <taxon>Drosophila</taxon>
    </lineage>
</organism>
<feature type="transmembrane region" description="Helical" evidence="1">
    <location>
        <begin position="74"/>
        <end position="95"/>
    </location>
</feature>
<keyword evidence="1" id="KW-0472">Membrane</keyword>
<dbReference type="Proteomes" id="UP000515160">
    <property type="component" value="Chromosome 3"/>
</dbReference>
<evidence type="ECO:0000256" key="1">
    <source>
        <dbReference type="SAM" id="Phobius"/>
    </source>
</evidence>
<reference evidence="3 4" key="1">
    <citation type="submission" date="2025-04" db="UniProtKB">
        <authorList>
            <consortium name="RefSeq"/>
        </authorList>
    </citation>
    <scope>IDENTIFICATION</scope>
    <source>
        <strain evidence="3 4">15112-1751.03</strain>
        <tissue evidence="3 4">Whole Adult</tissue>
    </source>
</reference>
<dbReference type="OrthoDB" id="10392538at2759"/>
<protein>
    <submittedName>
        <fullName evidence="3 4">Uncharacterized protein LOC117567222 isoform X2</fullName>
    </submittedName>
</protein>
<keyword evidence="2" id="KW-1185">Reference proteome</keyword>
<evidence type="ECO:0000313" key="4">
    <source>
        <dbReference type="RefSeq" id="XP_034102945.1"/>
    </source>
</evidence>
<dbReference type="GeneID" id="117567222"/>
<evidence type="ECO:0000313" key="3">
    <source>
        <dbReference type="RefSeq" id="XP_034102944.1"/>
    </source>
</evidence>
<dbReference type="RefSeq" id="XP_034102944.1">
    <property type="nucleotide sequence ID" value="XM_034247053.2"/>
</dbReference>
<feature type="transmembrane region" description="Helical" evidence="1">
    <location>
        <begin position="40"/>
        <end position="67"/>
    </location>
</feature>
<dbReference type="RefSeq" id="XP_034102945.1">
    <property type="nucleotide sequence ID" value="XM_034247054.2"/>
</dbReference>
<accession>A0A6P8WIM8</accession>
<sequence length="127" mass="14696">MIYTDSCCCCIELRTGCIMIAIIDVILHGLDRFFVDRDSMLGFASLIISGIYVGCCVTLLIGCLLSFRWLLLPYIYVALLHILILVWECIYVVTVEDFYDFVIFDIIQTILSLYFCLIVYSYYHTLL</sequence>
<name>A0A6P8WIM8_DROAB</name>
<keyword evidence="1" id="KW-1133">Transmembrane helix</keyword>
<keyword evidence="1" id="KW-0812">Transmembrane</keyword>
<feature type="transmembrane region" description="Helical" evidence="1">
    <location>
        <begin position="101"/>
        <end position="123"/>
    </location>
</feature>